<protein>
    <submittedName>
        <fullName evidence="4">Uncharacterized protein</fullName>
    </submittedName>
</protein>
<keyword evidence="2" id="KW-0812">Transmembrane</keyword>
<evidence type="ECO:0000313" key="4">
    <source>
        <dbReference type="EMBL" id="CAH1778619.1"/>
    </source>
</evidence>
<dbReference type="InterPro" id="IPR003961">
    <property type="entry name" value="FN3_dom"/>
</dbReference>
<evidence type="ECO:0000313" key="5">
    <source>
        <dbReference type="Proteomes" id="UP000749559"/>
    </source>
</evidence>
<dbReference type="PANTHER" id="PTHR46957">
    <property type="entry name" value="CYTOKINE RECEPTOR"/>
    <property type="match status" value="1"/>
</dbReference>
<dbReference type="Gene3D" id="2.60.40.10">
    <property type="entry name" value="Immunoglobulins"/>
    <property type="match status" value="10"/>
</dbReference>
<keyword evidence="5" id="KW-1185">Reference proteome</keyword>
<keyword evidence="3" id="KW-0732">Signal</keyword>
<dbReference type="AlphaFoldDB" id="A0A8J1UQG9"/>
<feature type="compositionally biased region" description="Basic and acidic residues" evidence="1">
    <location>
        <begin position="1208"/>
        <end position="1217"/>
    </location>
</feature>
<dbReference type="InterPro" id="IPR013783">
    <property type="entry name" value="Ig-like_fold"/>
</dbReference>
<feature type="chain" id="PRO_5043949863" evidence="3">
    <location>
        <begin position="18"/>
        <end position="1267"/>
    </location>
</feature>
<dbReference type="PROSITE" id="PS50853">
    <property type="entry name" value="FN3"/>
    <property type="match status" value="9"/>
</dbReference>
<dbReference type="GO" id="GO:0016020">
    <property type="term" value="C:membrane"/>
    <property type="evidence" value="ECO:0007669"/>
    <property type="project" value="UniProtKB-SubCell"/>
</dbReference>
<organism evidence="4 5">
    <name type="scientific">Owenia fusiformis</name>
    <name type="common">Polychaete worm</name>
    <dbReference type="NCBI Taxonomy" id="6347"/>
    <lineage>
        <taxon>Eukaryota</taxon>
        <taxon>Metazoa</taxon>
        <taxon>Spiralia</taxon>
        <taxon>Lophotrochozoa</taxon>
        <taxon>Annelida</taxon>
        <taxon>Polychaeta</taxon>
        <taxon>Sedentaria</taxon>
        <taxon>Canalipalpata</taxon>
        <taxon>Sabellida</taxon>
        <taxon>Oweniida</taxon>
        <taxon>Oweniidae</taxon>
        <taxon>Owenia</taxon>
    </lineage>
</organism>
<evidence type="ECO:0000256" key="2">
    <source>
        <dbReference type="SAM" id="Phobius"/>
    </source>
</evidence>
<dbReference type="Pfam" id="PF00041">
    <property type="entry name" value="fn3"/>
    <property type="match status" value="9"/>
</dbReference>
<evidence type="ECO:0000256" key="1">
    <source>
        <dbReference type="SAM" id="MobiDB-lite"/>
    </source>
</evidence>
<reference evidence="4" key="1">
    <citation type="submission" date="2022-03" db="EMBL/GenBank/DDBJ databases">
        <authorList>
            <person name="Martin C."/>
        </authorList>
    </citation>
    <scope>NUCLEOTIDE SEQUENCE</scope>
</reference>
<comment type="caution">
    <text evidence="4">The sequence shown here is derived from an EMBL/GenBank/DDBJ whole genome shotgun (WGS) entry which is preliminary data.</text>
</comment>
<dbReference type="SMART" id="SM00060">
    <property type="entry name" value="FN3"/>
    <property type="match status" value="11"/>
</dbReference>
<dbReference type="InterPro" id="IPR050713">
    <property type="entry name" value="RTP_Phos/Ushers"/>
</dbReference>
<feature type="region of interest" description="Disordered" evidence="1">
    <location>
        <begin position="1201"/>
        <end position="1234"/>
    </location>
</feature>
<feature type="transmembrane region" description="Helical" evidence="2">
    <location>
        <begin position="1169"/>
        <end position="1192"/>
    </location>
</feature>
<dbReference type="SUPFAM" id="SSF49265">
    <property type="entry name" value="Fibronectin type III"/>
    <property type="match status" value="7"/>
</dbReference>
<dbReference type="InterPro" id="IPR036116">
    <property type="entry name" value="FN3_sf"/>
</dbReference>
<dbReference type="OrthoDB" id="9998666at2759"/>
<sequence>MKCVIWFIVMIAVIVEKIDNSSSQLEENKPLPPIAGSVSADAISDTTIEVQWKPDERQVRDYDGFRIFIAPPDEDSNVNFLVSKDVHMYIITRLYPGRLYNISVRSVVGSEESRDVYANGGEGEMTKPSRPGELSLVRKSPTWSPYHMYITWNNSLSENGVDRYNVSLLCGTGYICPVERLRNNHGVNITGLRPGIAFCIQVTAELRNRMSDPRLKCFYTDELQPQKPENVKVIGTNINTMSIAWNSPIVPNGVIRRFVVRYKVCPENSTFIERNVGLRTHYTITDLEPGLPYEFHVSAVNSKGSGDHSDPTIYPTDEFVSQSICNFEVPNITARSATLMWEKPEVSNGVIRHYVIRVQHFGICQRAIIFNVTHTPPNDKRCWKDRRYKDLDDPVPLPDGVGEIKKCSRFEQGGIVNYDDQVVYALLGLIPFHNYSIVVASVNYFTKRIGVGRVIELHTPEDKPDGSPTDLKLSAVSSTSLNITWGRTKLPNGIITSYTLVYREASGTDNVKITTDADFVGIQGLKVYTKYLAKVRAHNAVGCGPWSNESFGYTGEEAPGDAPTGIVLIPRGRSFAVRFNTLSRPNGVITTYESLNHNLDSNISYTQNYTILSTATLLKNSEVITITDLEPFTNYSIRIRAYTSVGSGPWSEPVFQTTLEAAPGKVSNFSAWPANYTTVHLSWAPPVKHNGILREFIIIISNGKKNNTKRVTAKTLDYTVTGLHGYTNYTLGVAAVTTEVGVISLRNIHTPEGPPDDAPTDIDLIPQSRSFTIRFYTPKRPNGIITVFETHIHNLDMGSHKRENHTVPSMDVIISKTAETFTIKGLEPFTRYSVRVRAYTRVGTGPWSDVAIKRTSQAAPDDAPTNLIIIPLARSFMIRFEPLNKPNGVITTYESFIQNLATETNQTQNYTVSSRNGLPLSIDARINITDLEPFTNYSVKVRAYTYVGSGPWSGLAYQTTLEAAPGHVSSFGAYPINYTTVYLTWSHPLERNGILRGFVIIVSNGTWQTTRVQHTTMEYYVVGLHGYTNYTFGVAAVTIDVGDVVGRQVQTPEGPPGDAPTDLVMIPQDKSIILRFSPPSKPNGIIVAYESQIHDLERERNKTQNYTTSVTLVTNPNNAQSLMISGLRPFTNYSVKVRAYTRVGSGPWSETITQNTLRTVPRPNIRVEMIAGITVGLSCLLALMIIIVAIVVKKRRIASKQKSTGDIAHSEEPHTGIDKQNNNEIQTQPCHPNGHDSDAIDNVRIPVEKQIKLLLWSLVMKDTSTTA</sequence>
<proteinExistence type="predicted"/>
<keyword evidence="2" id="KW-1133">Transmembrane helix</keyword>
<accession>A0A8J1UQG9</accession>
<dbReference type="CDD" id="cd00063">
    <property type="entry name" value="FN3"/>
    <property type="match status" value="10"/>
</dbReference>
<name>A0A8J1UQG9_OWEFU</name>
<dbReference type="PANTHER" id="PTHR46957:SF3">
    <property type="entry name" value="CYTOKINE RECEPTOR"/>
    <property type="match status" value="1"/>
</dbReference>
<dbReference type="EMBL" id="CAIIXF020000003">
    <property type="protein sequence ID" value="CAH1778619.1"/>
    <property type="molecule type" value="Genomic_DNA"/>
</dbReference>
<dbReference type="Proteomes" id="UP000749559">
    <property type="component" value="Unassembled WGS sequence"/>
</dbReference>
<evidence type="ECO:0000256" key="3">
    <source>
        <dbReference type="SAM" id="SignalP"/>
    </source>
</evidence>
<gene>
    <name evidence="4" type="ORF">OFUS_LOCUS5512</name>
</gene>
<feature type="compositionally biased region" description="Polar residues" evidence="1">
    <location>
        <begin position="1218"/>
        <end position="1230"/>
    </location>
</feature>
<keyword evidence="2" id="KW-0472">Membrane</keyword>
<feature type="signal peptide" evidence="3">
    <location>
        <begin position="1"/>
        <end position="17"/>
    </location>
</feature>